<name>A0ABS9QMS6_9HYPH</name>
<reference evidence="1 2" key="1">
    <citation type="submission" date="2022-02" db="EMBL/GenBank/DDBJ databases">
        <title>Draft genome sequence of Mezorhizobium retamae strain IRAMC:0171 isolated from Retama raetam nodules.</title>
        <authorList>
            <person name="Bengaied R."/>
            <person name="Sbissi I."/>
            <person name="Huber K."/>
            <person name="Ghodbane F."/>
            <person name="Nouioui I."/>
            <person name="Tarhouni M."/>
            <person name="Gtari M."/>
        </authorList>
    </citation>
    <scope>NUCLEOTIDE SEQUENCE [LARGE SCALE GENOMIC DNA]</scope>
    <source>
        <strain evidence="1 2">IRAMC:0171</strain>
    </source>
</reference>
<organism evidence="1 2">
    <name type="scientific">Mesorhizobium retamae</name>
    <dbReference type="NCBI Taxonomy" id="2912854"/>
    <lineage>
        <taxon>Bacteria</taxon>
        <taxon>Pseudomonadati</taxon>
        <taxon>Pseudomonadota</taxon>
        <taxon>Alphaproteobacteria</taxon>
        <taxon>Hyphomicrobiales</taxon>
        <taxon>Phyllobacteriaceae</taxon>
        <taxon>Mesorhizobium</taxon>
    </lineage>
</organism>
<sequence length="74" mass="8254">MSVISGSDDTARLIEELEWAADNLAELPPRDVAMLLRRAALQLQIRPTAVDVDKALQSMMDTLDRAYDAQLRAK</sequence>
<accession>A0ABS9QMS6</accession>
<proteinExistence type="predicted"/>
<comment type="caution">
    <text evidence="1">The sequence shown here is derived from an EMBL/GenBank/DDBJ whole genome shotgun (WGS) entry which is preliminary data.</text>
</comment>
<evidence type="ECO:0000313" key="2">
    <source>
        <dbReference type="Proteomes" id="UP001201701"/>
    </source>
</evidence>
<dbReference type="EMBL" id="JAKREW010000052">
    <property type="protein sequence ID" value="MCG7508747.1"/>
    <property type="molecule type" value="Genomic_DNA"/>
</dbReference>
<dbReference type="RefSeq" id="WP_239370255.1">
    <property type="nucleotide sequence ID" value="NZ_JAKREW010000052.1"/>
</dbReference>
<protein>
    <submittedName>
        <fullName evidence="1">Uncharacterized protein</fullName>
    </submittedName>
</protein>
<keyword evidence="2" id="KW-1185">Reference proteome</keyword>
<evidence type="ECO:0000313" key="1">
    <source>
        <dbReference type="EMBL" id="MCG7508747.1"/>
    </source>
</evidence>
<dbReference type="Proteomes" id="UP001201701">
    <property type="component" value="Unassembled WGS sequence"/>
</dbReference>
<gene>
    <name evidence="1" type="ORF">L4923_27295</name>
</gene>